<keyword evidence="2" id="KW-0812">Transmembrane</keyword>
<feature type="compositionally biased region" description="Basic and acidic residues" evidence="1">
    <location>
        <begin position="46"/>
        <end position="66"/>
    </location>
</feature>
<feature type="transmembrane region" description="Helical" evidence="2">
    <location>
        <begin position="6"/>
        <end position="26"/>
    </location>
</feature>
<evidence type="ECO:0000313" key="4">
    <source>
        <dbReference type="Proteomes" id="UP000198571"/>
    </source>
</evidence>
<sequence length="92" mass="10554">MGNLANRWLTSTLLATAIAAGSYYLGKDQNREKLTHNFNRVKSKLKKETKEEHDPYLTEKVGHSDPQDVEDNSMVNEGAMYSVNYYNEKLKN</sequence>
<proteinExistence type="predicted"/>
<protein>
    <submittedName>
        <fullName evidence="3">Uncharacterized protein</fullName>
    </submittedName>
</protein>
<name>A0A1H9TBN7_9BACI</name>
<keyword evidence="4" id="KW-1185">Reference proteome</keyword>
<dbReference type="EMBL" id="FOGT01000005">
    <property type="protein sequence ID" value="SER94023.1"/>
    <property type="molecule type" value="Genomic_DNA"/>
</dbReference>
<accession>A0A1H9TBN7</accession>
<feature type="region of interest" description="Disordered" evidence="1">
    <location>
        <begin position="45"/>
        <end position="73"/>
    </location>
</feature>
<evidence type="ECO:0000313" key="3">
    <source>
        <dbReference type="EMBL" id="SER94023.1"/>
    </source>
</evidence>
<dbReference type="AlphaFoldDB" id="A0A1H9TBN7"/>
<gene>
    <name evidence="3" type="ORF">SAMN05518684_105206</name>
</gene>
<reference evidence="4" key="1">
    <citation type="submission" date="2016-10" db="EMBL/GenBank/DDBJ databases">
        <authorList>
            <person name="Varghese N."/>
            <person name="Submissions S."/>
        </authorList>
    </citation>
    <scope>NUCLEOTIDE SEQUENCE [LARGE SCALE GENOMIC DNA]</scope>
    <source>
        <strain evidence="4">S9</strain>
    </source>
</reference>
<keyword evidence="2" id="KW-0472">Membrane</keyword>
<evidence type="ECO:0000256" key="2">
    <source>
        <dbReference type="SAM" id="Phobius"/>
    </source>
</evidence>
<dbReference type="STRING" id="1601833.SAMN05518684_105206"/>
<dbReference type="Proteomes" id="UP000198571">
    <property type="component" value="Unassembled WGS sequence"/>
</dbReference>
<organism evidence="3 4">
    <name type="scientific">Salipaludibacillus aurantiacus</name>
    <dbReference type="NCBI Taxonomy" id="1601833"/>
    <lineage>
        <taxon>Bacteria</taxon>
        <taxon>Bacillati</taxon>
        <taxon>Bacillota</taxon>
        <taxon>Bacilli</taxon>
        <taxon>Bacillales</taxon>
        <taxon>Bacillaceae</taxon>
    </lineage>
</organism>
<keyword evidence="2" id="KW-1133">Transmembrane helix</keyword>
<evidence type="ECO:0000256" key="1">
    <source>
        <dbReference type="SAM" id="MobiDB-lite"/>
    </source>
</evidence>